<dbReference type="SUPFAM" id="SSF52540">
    <property type="entry name" value="P-loop containing nucleoside triphosphate hydrolases"/>
    <property type="match status" value="1"/>
</dbReference>
<evidence type="ECO:0000313" key="2">
    <source>
        <dbReference type="EMBL" id="MBC9177756.1"/>
    </source>
</evidence>
<dbReference type="EMBL" id="JACTUZ010000049">
    <property type="protein sequence ID" value="MBC9177756.1"/>
    <property type="molecule type" value="Genomic_DNA"/>
</dbReference>
<sequence>MAKTKADLLQGSWVEAIATASGRPPGMVADFLDRHDLRAQSLIPRPVDLTVRRVAMSGAKQIEEETEPFDFAWDNLAPGLCLLGSGRNGRGKTALFGVMRWLLRGTDPDEIPSDVLGWIHQASMDFDLDGVPHRIAIDRRGGFHGTLTVTGAGGRTIFEVGDETHFASAVSDFMLRTLALEPVTSLNKDGKTVHHRWPALFGAFHIGTDYSALIGDAVPLVNRMMNMFAGFPHAVPVGQLTYVTSGLKMDADQEGQASRAVAEHAKARADRIRVELDALGAKATAGQSAAELLAAMRETSDELAVRFARLPGLRRALTEAQDAASAAKAEWNADRLALRHFQEDREASRIFRSMDPKCCPRCDQTFGAERKEREAADHSCLVCGEVTPDEDEAGKAEAKALLEANERASAQVNASAQEAEERARAAVDEAEARVSEQERKLAEVTARQKAASAGAADLTRRAVLEAMLADAETDSGAADSRPETDEAAIAKACDKVFRQRLRSEQEGIMEELQAEICALLQDFGVTNLTRVELNTTPHLFLRKGYQGRDRIAFGDASIGEKLRIKIAFIVALMKVGHRRGIGSHPGLLFIDTPGAQETADQDLAALARRLGSLCQEVPNLQIFVATKEFDIFDTAARPAIRLVATGDDMLW</sequence>
<gene>
    <name evidence="2" type="ORF">IBL25_12480</name>
</gene>
<evidence type="ECO:0000313" key="3">
    <source>
        <dbReference type="Proteomes" id="UP000603940"/>
    </source>
</evidence>
<proteinExistence type="predicted"/>
<keyword evidence="1" id="KW-0175">Coiled coil</keyword>
<evidence type="ECO:0000256" key="1">
    <source>
        <dbReference type="SAM" id="Coils"/>
    </source>
</evidence>
<comment type="caution">
    <text evidence="2">The sequence shown here is derived from an EMBL/GenBank/DDBJ whole genome shotgun (WGS) entry which is preliminary data.</text>
</comment>
<dbReference type="RefSeq" id="WP_187778876.1">
    <property type="nucleotide sequence ID" value="NZ_JACTUZ010000049.1"/>
</dbReference>
<evidence type="ECO:0008006" key="4">
    <source>
        <dbReference type="Google" id="ProtNLM"/>
    </source>
</evidence>
<dbReference type="Proteomes" id="UP000603940">
    <property type="component" value="Unassembled WGS sequence"/>
</dbReference>
<accession>A0ABR7R7U8</accession>
<name>A0ABR7R7U8_9PROT</name>
<dbReference type="Gene3D" id="3.40.50.300">
    <property type="entry name" value="P-loop containing nucleotide triphosphate hydrolases"/>
    <property type="match status" value="1"/>
</dbReference>
<feature type="coiled-coil region" evidence="1">
    <location>
        <begin position="402"/>
        <end position="447"/>
    </location>
</feature>
<dbReference type="InterPro" id="IPR027417">
    <property type="entry name" value="P-loop_NTPase"/>
</dbReference>
<reference evidence="2 3" key="1">
    <citation type="journal article" date="2009" name="Int. J. Syst. Evol. Microbiol.">
        <title>Transfer of Teichococcus ludipueritiae and Muricoccus roseus to the genus Roseomonas, as Roseomonas ludipueritiae comb. nov. and Roseomonas rosea comb. nov., respectively, and emended description of the genus Roseomonas.</title>
        <authorList>
            <person name="Sanchez-Porro C."/>
            <person name="Gallego V."/>
            <person name="Busse H.J."/>
            <person name="Kampfer P."/>
            <person name="Ventosa A."/>
        </authorList>
    </citation>
    <scope>NUCLEOTIDE SEQUENCE [LARGE SCALE GENOMIC DNA]</scope>
    <source>
        <strain evidence="2 3">DSM 14915</strain>
    </source>
</reference>
<organism evidence="2 3">
    <name type="scientific">Pseudoroseomonas ludipueritiae</name>
    <dbReference type="NCBI Taxonomy" id="198093"/>
    <lineage>
        <taxon>Bacteria</taxon>
        <taxon>Pseudomonadati</taxon>
        <taxon>Pseudomonadota</taxon>
        <taxon>Alphaproteobacteria</taxon>
        <taxon>Acetobacterales</taxon>
        <taxon>Acetobacteraceae</taxon>
        <taxon>Pseudoroseomonas</taxon>
    </lineage>
</organism>
<protein>
    <recommendedName>
        <fullName evidence="4">Rad50/SbcC-type AAA domain-containing protein</fullName>
    </recommendedName>
</protein>
<keyword evidence="3" id="KW-1185">Reference proteome</keyword>